<dbReference type="PANTHER" id="PTHR10457">
    <property type="entry name" value="MEVALONATE KINASE/GALACTOKINASE"/>
    <property type="match status" value="1"/>
</dbReference>
<keyword evidence="2" id="KW-0963">Cytoplasm</keyword>
<evidence type="ECO:0000256" key="2">
    <source>
        <dbReference type="ARBA" id="ARBA00022490"/>
    </source>
</evidence>
<evidence type="ECO:0000256" key="7">
    <source>
        <dbReference type="ARBA" id="ARBA00022840"/>
    </source>
</evidence>
<evidence type="ECO:0000256" key="6">
    <source>
        <dbReference type="ARBA" id="ARBA00022777"/>
    </source>
</evidence>
<dbReference type="InterPro" id="IPR036554">
    <property type="entry name" value="GHMP_kinase_C_sf"/>
</dbReference>
<evidence type="ECO:0000256" key="1">
    <source>
        <dbReference type="ARBA" id="ARBA00006566"/>
    </source>
</evidence>
<name>A0A518AJM2_9BACT</name>
<dbReference type="SUPFAM" id="SSF54211">
    <property type="entry name" value="Ribosomal protein S5 domain 2-like"/>
    <property type="match status" value="1"/>
</dbReference>
<reference evidence="15 16" key="1">
    <citation type="submission" date="2019-02" db="EMBL/GenBank/DDBJ databases">
        <title>Deep-cultivation of Planctomycetes and their phenomic and genomic characterization uncovers novel biology.</title>
        <authorList>
            <person name="Wiegand S."/>
            <person name="Jogler M."/>
            <person name="Boedeker C."/>
            <person name="Pinto D."/>
            <person name="Vollmers J."/>
            <person name="Rivas-Marin E."/>
            <person name="Kohn T."/>
            <person name="Peeters S.H."/>
            <person name="Heuer A."/>
            <person name="Rast P."/>
            <person name="Oberbeckmann S."/>
            <person name="Bunk B."/>
            <person name="Jeske O."/>
            <person name="Meyerdierks A."/>
            <person name="Storesund J.E."/>
            <person name="Kallscheuer N."/>
            <person name="Luecker S."/>
            <person name="Lage O.M."/>
            <person name="Pohl T."/>
            <person name="Merkel B.J."/>
            <person name="Hornburger P."/>
            <person name="Mueller R.-W."/>
            <person name="Bruemmer F."/>
            <person name="Labrenz M."/>
            <person name="Spormann A.M."/>
            <person name="Op den Camp H."/>
            <person name="Overmann J."/>
            <person name="Amann R."/>
            <person name="Jetten M.S.M."/>
            <person name="Mascher T."/>
            <person name="Medema M.H."/>
            <person name="Devos D.P."/>
            <person name="Kaster A.-K."/>
            <person name="Ovreas L."/>
            <person name="Rohde M."/>
            <person name="Galperin M.Y."/>
            <person name="Jogler C."/>
        </authorList>
    </citation>
    <scope>NUCLEOTIDE SEQUENCE [LARGE SCALE GENOMIC DNA]</scope>
    <source>
        <strain evidence="15 16">Pan181</strain>
    </source>
</reference>
<evidence type="ECO:0000256" key="10">
    <source>
        <dbReference type="ARBA" id="ARBA00023277"/>
    </source>
</evidence>
<sequence length="394" mass="42412">MLPAVPLEQMIATVKQQYSDRYQQPPTWVVSAPGRVNLIGEHTDYNDGFVMPMAIERYVVIAAGPAEGTGNTLRVSSDAMEGEITIDVDQPVPDDLPQWGIYVRGVLVEMLEAGFPCGALQATIHANVPLGGGLSSSAALEVATATMVEAAVGKSLGGPEVAKLCQRAENIHVGMPCGIMDQFSSAVCEADHLMQLDCRSLATKQVPFTNPDITVLIINTNVKRELASSAYPIRRGQCETAAKQLGVKALRDATMPMLDKMAAQIEEVVYRRARHVITENRRVEDMATALETNNWALAGELMYASHDSLRDDYEVSCDELNLLVDTAHQIGTNGGVIGSRLTGAGFGGCTVTLVETEAVEDVAKRLKQTYQTTLNIEPTLFTTRPGKGAHIAEG</sequence>
<dbReference type="InterPro" id="IPR006206">
    <property type="entry name" value="Mevalonate/galactokinase"/>
</dbReference>
<dbReference type="GO" id="GO:0005524">
    <property type="term" value="F:ATP binding"/>
    <property type="evidence" value="ECO:0007669"/>
    <property type="project" value="UniProtKB-UniRule"/>
</dbReference>
<protein>
    <recommendedName>
        <fullName evidence="11">Galactokinase</fullName>
        <ecNumber evidence="11">2.7.1.6</ecNumber>
    </recommendedName>
</protein>
<evidence type="ECO:0000256" key="4">
    <source>
        <dbReference type="ARBA" id="ARBA00022723"/>
    </source>
</evidence>
<feature type="domain" description="Galactokinase N-terminal" evidence="14">
    <location>
        <begin position="17"/>
        <end position="65"/>
    </location>
</feature>
<dbReference type="Pfam" id="PF10509">
    <property type="entry name" value="GalKase_gal_bdg"/>
    <property type="match status" value="1"/>
</dbReference>
<keyword evidence="5" id="KW-0547">Nucleotide-binding</keyword>
<gene>
    <name evidence="15" type="primary">galK</name>
    <name evidence="15" type="ORF">Pan181_11170</name>
</gene>
<dbReference type="GO" id="GO:0046872">
    <property type="term" value="F:metal ion binding"/>
    <property type="evidence" value="ECO:0007669"/>
    <property type="project" value="UniProtKB-KW"/>
</dbReference>
<dbReference type="AlphaFoldDB" id="A0A518AJM2"/>
<keyword evidence="10" id="KW-0119">Carbohydrate metabolism</keyword>
<feature type="domain" description="GHMP kinase N-terminal" evidence="12">
    <location>
        <begin position="103"/>
        <end position="186"/>
    </location>
</feature>
<accession>A0A518AJM2</accession>
<dbReference type="NCBIfam" id="TIGR00131">
    <property type="entry name" value="gal_kin"/>
    <property type="match status" value="1"/>
</dbReference>
<dbReference type="EC" id="2.7.1.6" evidence="11"/>
<evidence type="ECO:0000259" key="13">
    <source>
        <dbReference type="Pfam" id="PF08544"/>
    </source>
</evidence>
<feature type="domain" description="GHMP kinase C-terminal" evidence="13">
    <location>
        <begin position="286"/>
        <end position="370"/>
    </location>
</feature>
<dbReference type="SUPFAM" id="SSF55060">
    <property type="entry name" value="GHMP Kinase, C-terminal domain"/>
    <property type="match status" value="1"/>
</dbReference>
<evidence type="ECO:0000259" key="14">
    <source>
        <dbReference type="Pfam" id="PF10509"/>
    </source>
</evidence>
<keyword evidence="9" id="KW-0299">Galactose metabolism</keyword>
<dbReference type="GO" id="GO:0004335">
    <property type="term" value="F:galactokinase activity"/>
    <property type="evidence" value="ECO:0007669"/>
    <property type="project" value="UniProtKB-UniRule"/>
</dbReference>
<evidence type="ECO:0000259" key="12">
    <source>
        <dbReference type="Pfam" id="PF00288"/>
    </source>
</evidence>
<dbReference type="Pfam" id="PF08544">
    <property type="entry name" value="GHMP_kinases_C"/>
    <property type="match status" value="1"/>
</dbReference>
<dbReference type="FunFam" id="3.30.70.890:FF:000001">
    <property type="entry name" value="Galactokinase"/>
    <property type="match status" value="1"/>
</dbReference>
<organism evidence="15 16">
    <name type="scientific">Aeoliella mucimassa</name>
    <dbReference type="NCBI Taxonomy" id="2527972"/>
    <lineage>
        <taxon>Bacteria</taxon>
        <taxon>Pseudomonadati</taxon>
        <taxon>Planctomycetota</taxon>
        <taxon>Planctomycetia</taxon>
        <taxon>Pirellulales</taxon>
        <taxon>Lacipirellulaceae</taxon>
        <taxon>Aeoliella</taxon>
    </lineage>
</organism>
<dbReference type="PRINTS" id="PR00473">
    <property type="entry name" value="GALCTOKINASE"/>
</dbReference>
<dbReference type="PROSITE" id="PS00106">
    <property type="entry name" value="GALACTOKINASE"/>
    <property type="match status" value="1"/>
</dbReference>
<dbReference type="Gene3D" id="3.30.230.10">
    <property type="match status" value="1"/>
</dbReference>
<evidence type="ECO:0000256" key="11">
    <source>
        <dbReference type="NCBIfam" id="TIGR00131"/>
    </source>
</evidence>
<dbReference type="EMBL" id="CP036278">
    <property type="protein sequence ID" value="QDU54932.1"/>
    <property type="molecule type" value="Genomic_DNA"/>
</dbReference>
<keyword evidence="3 15" id="KW-0808">Transferase</keyword>
<dbReference type="PROSITE" id="PS00627">
    <property type="entry name" value="GHMP_KINASES_ATP"/>
    <property type="match status" value="1"/>
</dbReference>
<dbReference type="FunFam" id="3.30.230.10:FF:000017">
    <property type="entry name" value="Galactokinase"/>
    <property type="match status" value="1"/>
</dbReference>
<dbReference type="KEGG" id="amuc:Pan181_11170"/>
<dbReference type="InterPro" id="IPR014721">
    <property type="entry name" value="Ribsml_uS5_D2-typ_fold_subgr"/>
</dbReference>
<dbReference type="InterPro" id="IPR019539">
    <property type="entry name" value="GalKase_N"/>
</dbReference>
<dbReference type="InterPro" id="IPR006204">
    <property type="entry name" value="GHMP_kinase_N_dom"/>
</dbReference>
<dbReference type="InterPro" id="IPR006203">
    <property type="entry name" value="GHMP_knse_ATP-bd_CS"/>
</dbReference>
<dbReference type="Gene3D" id="3.30.70.890">
    <property type="entry name" value="GHMP kinase, C-terminal domain"/>
    <property type="match status" value="1"/>
</dbReference>
<dbReference type="InterPro" id="IPR019741">
    <property type="entry name" value="Galactokinase_CS"/>
</dbReference>
<evidence type="ECO:0000256" key="9">
    <source>
        <dbReference type="ARBA" id="ARBA00023144"/>
    </source>
</evidence>
<keyword evidence="4" id="KW-0479">Metal-binding</keyword>
<keyword evidence="8" id="KW-0460">Magnesium</keyword>
<dbReference type="PANTHER" id="PTHR10457:SF7">
    <property type="entry name" value="GALACTOKINASE-RELATED"/>
    <property type="match status" value="1"/>
</dbReference>
<keyword evidence="16" id="KW-1185">Reference proteome</keyword>
<dbReference type="InterPro" id="IPR013750">
    <property type="entry name" value="GHMP_kinase_C_dom"/>
</dbReference>
<dbReference type="InterPro" id="IPR000705">
    <property type="entry name" value="Galactokinase"/>
</dbReference>
<dbReference type="OrthoDB" id="250531at2"/>
<dbReference type="PRINTS" id="PR00959">
    <property type="entry name" value="MEVGALKINASE"/>
</dbReference>
<proteinExistence type="inferred from homology"/>
<evidence type="ECO:0000256" key="8">
    <source>
        <dbReference type="ARBA" id="ARBA00022842"/>
    </source>
</evidence>
<dbReference type="GO" id="GO:0005829">
    <property type="term" value="C:cytosol"/>
    <property type="evidence" value="ECO:0007669"/>
    <property type="project" value="TreeGrafter"/>
</dbReference>
<keyword evidence="6 15" id="KW-0418">Kinase</keyword>
<dbReference type="Proteomes" id="UP000315750">
    <property type="component" value="Chromosome"/>
</dbReference>
<dbReference type="RefSeq" id="WP_145245856.1">
    <property type="nucleotide sequence ID" value="NZ_CP036278.1"/>
</dbReference>
<comment type="similarity">
    <text evidence="1">Belongs to the GHMP kinase family. GalK subfamily.</text>
</comment>
<evidence type="ECO:0000313" key="16">
    <source>
        <dbReference type="Proteomes" id="UP000315750"/>
    </source>
</evidence>
<evidence type="ECO:0000256" key="5">
    <source>
        <dbReference type="ARBA" id="ARBA00022741"/>
    </source>
</evidence>
<dbReference type="InterPro" id="IPR020568">
    <property type="entry name" value="Ribosomal_Su5_D2-typ_SF"/>
</dbReference>
<dbReference type="PIRSF" id="PIRSF000530">
    <property type="entry name" value="Galactokinase"/>
    <property type="match status" value="1"/>
</dbReference>
<evidence type="ECO:0000313" key="15">
    <source>
        <dbReference type="EMBL" id="QDU54932.1"/>
    </source>
</evidence>
<keyword evidence="7" id="KW-0067">ATP-binding</keyword>
<dbReference type="Pfam" id="PF00288">
    <property type="entry name" value="GHMP_kinases_N"/>
    <property type="match status" value="1"/>
</dbReference>
<evidence type="ECO:0000256" key="3">
    <source>
        <dbReference type="ARBA" id="ARBA00022679"/>
    </source>
</evidence>
<dbReference type="GO" id="GO:0006012">
    <property type="term" value="P:galactose metabolic process"/>
    <property type="evidence" value="ECO:0007669"/>
    <property type="project" value="UniProtKB-UniRule"/>
</dbReference>